<evidence type="ECO:0000313" key="8">
    <source>
        <dbReference type="EMBL" id="KAJ3040080.1"/>
    </source>
</evidence>
<dbReference type="GO" id="GO:0003959">
    <property type="term" value="F:NADPH dehydrogenase activity"/>
    <property type="evidence" value="ECO:0007669"/>
    <property type="project" value="InterPro"/>
</dbReference>
<dbReference type="InterPro" id="IPR013785">
    <property type="entry name" value="Aldolase_TIM"/>
</dbReference>
<evidence type="ECO:0000256" key="3">
    <source>
        <dbReference type="ARBA" id="ARBA00022643"/>
    </source>
</evidence>
<comment type="caution">
    <text evidence="8">The sequence shown here is derived from an EMBL/GenBank/DDBJ whole genome shotgun (WGS) entry which is preliminary data.</text>
</comment>
<keyword evidence="2" id="KW-0285">Flavoprotein</keyword>
<dbReference type="Proteomes" id="UP001212841">
    <property type="component" value="Unassembled WGS sequence"/>
</dbReference>
<dbReference type="PANTHER" id="PTHR43303:SF4">
    <property type="entry name" value="NADPH DEHYDROGENASE C23G7.10C-RELATED"/>
    <property type="match status" value="1"/>
</dbReference>
<gene>
    <name evidence="8" type="ORF">HK097_002654</name>
</gene>
<evidence type="ECO:0000259" key="7">
    <source>
        <dbReference type="Pfam" id="PF00724"/>
    </source>
</evidence>
<evidence type="ECO:0000256" key="6">
    <source>
        <dbReference type="SAM" id="MobiDB-lite"/>
    </source>
</evidence>
<comment type="cofactor">
    <cofactor evidence="1">
        <name>FMN</name>
        <dbReference type="ChEBI" id="CHEBI:58210"/>
    </cofactor>
</comment>
<dbReference type="EMBL" id="JADGJD010001584">
    <property type="protein sequence ID" value="KAJ3040080.1"/>
    <property type="molecule type" value="Genomic_DNA"/>
</dbReference>
<dbReference type="InterPro" id="IPR001155">
    <property type="entry name" value="OxRdtase_FMN_N"/>
</dbReference>
<dbReference type="Pfam" id="PF00724">
    <property type="entry name" value="Oxidored_FMN"/>
    <property type="match status" value="1"/>
</dbReference>
<evidence type="ECO:0000256" key="4">
    <source>
        <dbReference type="ARBA" id="ARBA00022857"/>
    </source>
</evidence>
<proteinExistence type="predicted"/>
<dbReference type="SUPFAM" id="SSF51395">
    <property type="entry name" value="FMN-linked oxidoreductases"/>
    <property type="match status" value="1"/>
</dbReference>
<accession>A0AAD5SAR2</accession>
<dbReference type="GO" id="GO:0010181">
    <property type="term" value="F:FMN binding"/>
    <property type="evidence" value="ECO:0007669"/>
    <property type="project" value="InterPro"/>
</dbReference>
<dbReference type="CDD" id="cd02932">
    <property type="entry name" value="OYE_YqiM_FMN"/>
    <property type="match status" value="1"/>
</dbReference>
<dbReference type="PANTHER" id="PTHR43303">
    <property type="entry name" value="NADPH DEHYDROGENASE C23G7.10C-RELATED"/>
    <property type="match status" value="1"/>
</dbReference>
<dbReference type="InterPro" id="IPR044152">
    <property type="entry name" value="YqjM-like"/>
</dbReference>
<organism evidence="8 9">
    <name type="scientific">Rhizophlyctis rosea</name>
    <dbReference type="NCBI Taxonomy" id="64517"/>
    <lineage>
        <taxon>Eukaryota</taxon>
        <taxon>Fungi</taxon>
        <taxon>Fungi incertae sedis</taxon>
        <taxon>Chytridiomycota</taxon>
        <taxon>Chytridiomycota incertae sedis</taxon>
        <taxon>Chytridiomycetes</taxon>
        <taxon>Rhizophlyctidales</taxon>
        <taxon>Rhizophlyctidaceae</taxon>
        <taxon>Rhizophlyctis</taxon>
    </lineage>
</organism>
<evidence type="ECO:0000256" key="5">
    <source>
        <dbReference type="ARBA" id="ARBA00023002"/>
    </source>
</evidence>
<evidence type="ECO:0000256" key="1">
    <source>
        <dbReference type="ARBA" id="ARBA00001917"/>
    </source>
</evidence>
<evidence type="ECO:0000313" key="9">
    <source>
        <dbReference type="Proteomes" id="UP001212841"/>
    </source>
</evidence>
<feature type="domain" description="NADH:flavin oxidoreductase/NADH oxidase N-terminal" evidence="7">
    <location>
        <begin position="42"/>
        <end position="385"/>
    </location>
</feature>
<reference evidence="8" key="1">
    <citation type="submission" date="2020-05" db="EMBL/GenBank/DDBJ databases">
        <title>Phylogenomic resolution of chytrid fungi.</title>
        <authorList>
            <person name="Stajich J.E."/>
            <person name="Amses K."/>
            <person name="Simmons R."/>
            <person name="Seto K."/>
            <person name="Myers J."/>
            <person name="Bonds A."/>
            <person name="Quandt C.A."/>
            <person name="Barry K."/>
            <person name="Liu P."/>
            <person name="Grigoriev I."/>
            <person name="Longcore J.E."/>
            <person name="James T.Y."/>
        </authorList>
    </citation>
    <scope>NUCLEOTIDE SEQUENCE</scope>
    <source>
        <strain evidence="8">JEL0318</strain>
    </source>
</reference>
<sequence>MSAALLPFQAAPGTENAANIPVVSTGELLPTSGNKNKDAPLLFTPYKLRDVSFKNRIVVSPMCQYSAHDGFPNAWHLAHYGQYAVRGAGLIIVEATGVLPNGRISPNDLGIWKDEHTAHYRTIAQLAHAHGARIGIQLAHAGRKASSYSPHVTGGEHTKVAPENEGGWPENVVGPSAKQDWPLGAKVKEATKEQIQEIVKAFVEAARRAEEAGYDVVEIHGAHGYLVHQFLSPLTNQRTDEYGGSFENRARLVLDIVKSVRTVWPTQKPLFVRLSASEFVPSGWDIEESIKLSALLQSAGADLIDVSSGGNLPGGQTPYHVPGWNVPFAERIRKEAGIATGPVGGITSGKQAEEILQGGKGDLVLIARAFLADPTFVDEAAHQLKVDVSYPVQYGRAKPRPAED</sequence>
<keyword evidence="9" id="KW-1185">Reference proteome</keyword>
<keyword evidence="5" id="KW-0560">Oxidoreductase</keyword>
<evidence type="ECO:0000256" key="2">
    <source>
        <dbReference type="ARBA" id="ARBA00022630"/>
    </source>
</evidence>
<keyword evidence="3" id="KW-0288">FMN</keyword>
<protein>
    <recommendedName>
        <fullName evidence="7">NADH:flavin oxidoreductase/NADH oxidase N-terminal domain-containing protein</fullName>
    </recommendedName>
</protein>
<feature type="region of interest" description="Disordered" evidence="6">
    <location>
        <begin position="147"/>
        <end position="166"/>
    </location>
</feature>
<name>A0AAD5SAR2_9FUNG</name>
<dbReference type="GO" id="GO:0050661">
    <property type="term" value="F:NADP binding"/>
    <property type="evidence" value="ECO:0007669"/>
    <property type="project" value="InterPro"/>
</dbReference>
<keyword evidence="4" id="KW-0521">NADP</keyword>
<dbReference type="AlphaFoldDB" id="A0AAD5SAR2"/>
<dbReference type="Gene3D" id="3.20.20.70">
    <property type="entry name" value="Aldolase class I"/>
    <property type="match status" value="1"/>
</dbReference>